<sequence>MVLDEIKQANGSDLVRKERKIQIKSEKGKERKEISSFNFF</sequence>
<name>A0ABU2CXY5_9EURY</name>
<accession>A0ABU2CXY5</accession>
<gene>
    <name evidence="1" type="ORF">RG963_02105</name>
</gene>
<dbReference type="Proteomes" id="UP001246244">
    <property type="component" value="Unassembled WGS sequence"/>
</dbReference>
<organism evidence="1 2">
    <name type="scientific">Methanosarcina baikalica</name>
    <dbReference type="NCBI Taxonomy" id="3073890"/>
    <lineage>
        <taxon>Archaea</taxon>
        <taxon>Methanobacteriati</taxon>
        <taxon>Methanobacteriota</taxon>
        <taxon>Stenosarchaea group</taxon>
        <taxon>Methanomicrobia</taxon>
        <taxon>Methanosarcinales</taxon>
        <taxon>Methanosarcinaceae</taxon>
        <taxon>Methanosarcina</taxon>
    </lineage>
</organism>
<reference evidence="2" key="1">
    <citation type="submission" date="2023-07" db="EMBL/GenBank/DDBJ databases">
        <title>Whole-genome sequencing of a new Methanosarcina sp. Z-7115.</title>
        <authorList>
            <person name="Zhilina T.N."/>
            <person name="Merkel A.Y."/>
        </authorList>
    </citation>
    <scope>NUCLEOTIDE SEQUENCE [LARGE SCALE GENOMIC DNA]</scope>
    <source>
        <strain evidence="2">Z-7115</strain>
    </source>
</reference>
<keyword evidence="2" id="KW-1185">Reference proteome</keyword>
<proteinExistence type="predicted"/>
<evidence type="ECO:0000313" key="2">
    <source>
        <dbReference type="Proteomes" id="UP001246244"/>
    </source>
</evidence>
<protein>
    <recommendedName>
        <fullName evidence="3">Mobile element protein</fullName>
    </recommendedName>
</protein>
<dbReference type="RefSeq" id="WP_310574624.1">
    <property type="nucleotide sequence ID" value="NZ_JAVKPK010000005.1"/>
</dbReference>
<dbReference type="EMBL" id="JAVKPK010000005">
    <property type="protein sequence ID" value="MDR7664596.1"/>
    <property type="molecule type" value="Genomic_DNA"/>
</dbReference>
<comment type="caution">
    <text evidence="1">The sequence shown here is derived from an EMBL/GenBank/DDBJ whole genome shotgun (WGS) entry which is preliminary data.</text>
</comment>
<evidence type="ECO:0000313" key="1">
    <source>
        <dbReference type="EMBL" id="MDR7664596.1"/>
    </source>
</evidence>
<evidence type="ECO:0008006" key="3">
    <source>
        <dbReference type="Google" id="ProtNLM"/>
    </source>
</evidence>